<gene>
    <name evidence="10" type="ORF">OXX778_LOCUS2078</name>
</gene>
<evidence type="ECO:0000313" key="10">
    <source>
        <dbReference type="EMBL" id="CAF0719934.1"/>
    </source>
</evidence>
<keyword evidence="5" id="KW-0399">Innate immunity</keyword>
<sequence>MANDEFLKSQGIIGPNEQFETLYLADDEIEKFMENYLKENPGTEIETRYINHPPVELTQNIEVRWLRPETPEIPPIIIKEVNTFEPELPPIRIIEKRKEEKTEPLIIREKPPFIVIPDPKIAYVQNLVKKQEKKESQFEGKPIKIEHVKSESQNNLKTRLEFEEHASIIDYEEEYGQVPDDTFRSKYRYEDEQELRLYEEKLKQTLYEEYLLRLERERLERKLSKSGLLEERLRERSISQERMSQMTNKYSNVREDSRLRQDFPKINESLLDSRTQYRKDYQTTSSSKQNVFINNSSSNDLGHIPRTESQKKYMDDLKAYEMYNQSKSPIGKVSDNSIYNSNDTISNSASSNAIRRHRITTIKNFWIIVYGLVILLKKAYSYSYMVPQESCMNLYPIHNSTKQLSNPPLEIIVNKKVYHPNEIIKVSLIGIDNFHFIGFILQARIYQKRTIIGSWALDEANHEFIGILKCYDSNNSLVHAWPEFYTESNKFFTNVTATWLAPKITTDEIEFVATVVQKYDRFWTDIKSKKISPNIMPVHNLNQRCRSSNFNVFYLIYIFVMINF</sequence>
<dbReference type="GO" id="GO:0016020">
    <property type="term" value="C:membrane"/>
    <property type="evidence" value="ECO:0007669"/>
    <property type="project" value="TreeGrafter"/>
</dbReference>
<evidence type="ECO:0000256" key="7">
    <source>
        <dbReference type="ARBA" id="ARBA00022859"/>
    </source>
</evidence>
<dbReference type="GO" id="GO:0045087">
    <property type="term" value="P:innate immune response"/>
    <property type="evidence" value="ECO:0007669"/>
    <property type="project" value="UniProtKB-KW"/>
</dbReference>
<dbReference type="InterPro" id="IPR051237">
    <property type="entry name" value="Ferric-chelate_Red/DefProt"/>
</dbReference>
<keyword evidence="8" id="KW-0044">Antibiotic</keyword>
<evidence type="ECO:0000256" key="3">
    <source>
        <dbReference type="ARBA" id="ARBA00022525"/>
    </source>
</evidence>
<keyword evidence="3" id="KW-0964">Secreted</keyword>
<dbReference type="EMBL" id="CAJNOC010000151">
    <property type="protein sequence ID" value="CAF0719934.1"/>
    <property type="molecule type" value="Genomic_DNA"/>
</dbReference>
<dbReference type="Gene3D" id="2.60.40.4060">
    <property type="entry name" value="Reeler domain"/>
    <property type="match status" value="1"/>
</dbReference>
<keyword evidence="6" id="KW-0732">Signal</keyword>
<reference evidence="10" key="1">
    <citation type="submission" date="2021-02" db="EMBL/GenBank/DDBJ databases">
        <authorList>
            <person name="Nowell W R."/>
        </authorList>
    </citation>
    <scope>NUCLEOTIDE SEQUENCE</scope>
    <source>
        <strain evidence="10">Ploen Becks lab</strain>
    </source>
</reference>
<evidence type="ECO:0000256" key="8">
    <source>
        <dbReference type="ARBA" id="ARBA00023022"/>
    </source>
</evidence>
<comment type="similarity">
    <text evidence="2">Belongs to the insect defense protein family.</text>
</comment>
<proteinExistence type="inferred from homology"/>
<comment type="caution">
    <text evidence="10">The sequence shown here is derived from an EMBL/GenBank/DDBJ whole genome shotgun (WGS) entry which is preliminary data.</text>
</comment>
<dbReference type="AlphaFoldDB" id="A0A813MGX1"/>
<dbReference type="OrthoDB" id="2419613at2759"/>
<name>A0A813MGX1_9BILA</name>
<dbReference type="GO" id="GO:0005576">
    <property type="term" value="C:extracellular region"/>
    <property type="evidence" value="ECO:0007669"/>
    <property type="project" value="UniProtKB-SubCell"/>
</dbReference>
<dbReference type="Pfam" id="PF02014">
    <property type="entry name" value="Reeler"/>
    <property type="match status" value="1"/>
</dbReference>
<comment type="subcellular location">
    <subcellularLocation>
        <location evidence="1">Secreted</location>
    </subcellularLocation>
</comment>
<keyword evidence="11" id="KW-1185">Reference proteome</keyword>
<evidence type="ECO:0000256" key="5">
    <source>
        <dbReference type="ARBA" id="ARBA00022588"/>
    </source>
</evidence>
<dbReference type="PANTHER" id="PTHR45828:SF9">
    <property type="entry name" value="CELL WALL INTEGRITY AND STRESS RESPONSE COMPONENT 4-LIKE-RELATED"/>
    <property type="match status" value="1"/>
</dbReference>
<evidence type="ECO:0000259" key="9">
    <source>
        <dbReference type="PROSITE" id="PS51019"/>
    </source>
</evidence>
<dbReference type="CDD" id="cd08544">
    <property type="entry name" value="Reeler"/>
    <property type="match status" value="1"/>
</dbReference>
<evidence type="ECO:0000256" key="6">
    <source>
        <dbReference type="ARBA" id="ARBA00022729"/>
    </source>
</evidence>
<evidence type="ECO:0000256" key="4">
    <source>
        <dbReference type="ARBA" id="ARBA00022529"/>
    </source>
</evidence>
<evidence type="ECO:0000256" key="1">
    <source>
        <dbReference type="ARBA" id="ARBA00004613"/>
    </source>
</evidence>
<dbReference type="PROSITE" id="PS51019">
    <property type="entry name" value="REELIN"/>
    <property type="match status" value="1"/>
</dbReference>
<dbReference type="PANTHER" id="PTHR45828">
    <property type="entry name" value="CYTOCHROME B561/FERRIC REDUCTASE TRANSMEMBRANE"/>
    <property type="match status" value="1"/>
</dbReference>
<evidence type="ECO:0000313" key="11">
    <source>
        <dbReference type="Proteomes" id="UP000663879"/>
    </source>
</evidence>
<dbReference type="InterPro" id="IPR002861">
    <property type="entry name" value="Reeler_dom"/>
</dbReference>
<protein>
    <recommendedName>
        <fullName evidence="9">Reelin domain-containing protein</fullName>
    </recommendedName>
</protein>
<dbReference type="GO" id="GO:0042742">
    <property type="term" value="P:defense response to bacterium"/>
    <property type="evidence" value="ECO:0007669"/>
    <property type="project" value="UniProtKB-KW"/>
</dbReference>
<feature type="domain" description="Reelin" evidence="9">
    <location>
        <begin position="368"/>
        <end position="544"/>
    </location>
</feature>
<keyword evidence="7" id="KW-0391">Immunity</keyword>
<evidence type="ECO:0000256" key="2">
    <source>
        <dbReference type="ARBA" id="ARBA00008501"/>
    </source>
</evidence>
<accession>A0A813MGX1</accession>
<dbReference type="Proteomes" id="UP000663879">
    <property type="component" value="Unassembled WGS sequence"/>
</dbReference>
<dbReference type="InterPro" id="IPR042307">
    <property type="entry name" value="Reeler_sf"/>
</dbReference>
<organism evidence="10 11">
    <name type="scientific">Brachionus calyciflorus</name>
    <dbReference type="NCBI Taxonomy" id="104777"/>
    <lineage>
        <taxon>Eukaryota</taxon>
        <taxon>Metazoa</taxon>
        <taxon>Spiralia</taxon>
        <taxon>Gnathifera</taxon>
        <taxon>Rotifera</taxon>
        <taxon>Eurotatoria</taxon>
        <taxon>Monogononta</taxon>
        <taxon>Pseudotrocha</taxon>
        <taxon>Ploima</taxon>
        <taxon>Brachionidae</taxon>
        <taxon>Brachionus</taxon>
    </lineage>
</organism>
<keyword evidence="4" id="KW-0929">Antimicrobial</keyword>